<evidence type="ECO:0000256" key="5">
    <source>
        <dbReference type="RuleBase" id="RU003792"/>
    </source>
</evidence>
<dbReference type="HAMAP" id="MF_00171">
    <property type="entry name" value="TruA"/>
    <property type="match status" value="1"/>
</dbReference>
<dbReference type="GO" id="GO:0160147">
    <property type="term" value="F:tRNA pseudouridine(38-40) synthase activity"/>
    <property type="evidence" value="ECO:0007669"/>
    <property type="project" value="UniProtKB-EC"/>
</dbReference>
<dbReference type="InterPro" id="IPR020095">
    <property type="entry name" value="PsdUridine_synth_TruA_C"/>
</dbReference>
<dbReference type="RefSeq" id="WP_341596618.1">
    <property type="nucleotide sequence ID" value="NZ_JBAKAZ010000007.1"/>
</dbReference>
<feature type="binding site" evidence="4">
    <location>
        <position position="109"/>
    </location>
    <ligand>
        <name>substrate</name>
    </ligand>
</feature>
<keyword evidence="2 4" id="KW-0819">tRNA processing</keyword>
<sequence>MRIALGIEYDGANYYGWQRQKEVNSVQEELEKALSNIANHPVTVNCAGRTDSGVHGTGQVVHFDTDSERQIGAWTLGVNAKLPDDISVRWVKQVDDSFHARFSATARRYRYIIYNGVYRPGILSKGLSHYHCDLDASLMHEAGQHLVGTKDFTSFRALHCQANSPVRTIHYLDVTRRSDFIIIDIKANAFLHHMVRNIAGSLIEIGQGKQPTDWIVTLLDYKDRAKAAATAKPGGLYLVEVDYPEQFELPRPACGPLFLDI</sequence>
<dbReference type="EC" id="5.4.99.12" evidence="4"/>
<dbReference type="InterPro" id="IPR020097">
    <property type="entry name" value="PsdUridine_synth_TruA_a/b_dom"/>
</dbReference>
<evidence type="ECO:0000313" key="7">
    <source>
        <dbReference type="EMBL" id="MEL0628608.1"/>
    </source>
</evidence>
<dbReference type="Gene3D" id="3.30.70.660">
    <property type="entry name" value="Pseudouridine synthase I, catalytic domain, C-terminal subdomain"/>
    <property type="match status" value="1"/>
</dbReference>
<accession>A0ABU9GMS8</accession>
<evidence type="ECO:0000256" key="1">
    <source>
        <dbReference type="ARBA" id="ARBA00009375"/>
    </source>
</evidence>
<dbReference type="Gene3D" id="3.30.70.580">
    <property type="entry name" value="Pseudouridine synthase I, catalytic domain, N-terminal subdomain"/>
    <property type="match status" value="1"/>
</dbReference>
<name>A0ABU9GMS8_9GAMM</name>
<feature type="domain" description="Pseudouridine synthase I TruA alpha/beta" evidence="6">
    <location>
        <begin position="143"/>
        <end position="244"/>
    </location>
</feature>
<dbReference type="InterPro" id="IPR020094">
    <property type="entry name" value="TruA/RsuA/RluB/E/F_N"/>
</dbReference>
<comment type="caution">
    <text evidence="7">The sequence shown here is derived from an EMBL/GenBank/DDBJ whole genome shotgun (WGS) entry which is preliminary data.</text>
</comment>
<feature type="domain" description="Pseudouridine synthase I TruA alpha/beta" evidence="6">
    <location>
        <begin position="8"/>
        <end position="102"/>
    </location>
</feature>
<dbReference type="InterPro" id="IPR020103">
    <property type="entry name" value="PsdUridine_synth_cat_dom_sf"/>
</dbReference>
<dbReference type="InterPro" id="IPR001406">
    <property type="entry name" value="PsdUridine_synth_TruA"/>
</dbReference>
<dbReference type="PANTHER" id="PTHR11142">
    <property type="entry name" value="PSEUDOURIDYLATE SYNTHASE"/>
    <property type="match status" value="1"/>
</dbReference>
<dbReference type="EMBL" id="JBAKAZ010000007">
    <property type="protein sequence ID" value="MEL0628608.1"/>
    <property type="molecule type" value="Genomic_DNA"/>
</dbReference>
<evidence type="ECO:0000256" key="3">
    <source>
        <dbReference type="ARBA" id="ARBA00023235"/>
    </source>
</evidence>
<comment type="similarity">
    <text evidence="1 4 5">Belongs to the tRNA pseudouridine synthase TruA family.</text>
</comment>
<evidence type="ECO:0000256" key="2">
    <source>
        <dbReference type="ARBA" id="ARBA00022694"/>
    </source>
</evidence>
<protein>
    <recommendedName>
        <fullName evidence="4">tRNA pseudouridine synthase A</fullName>
        <ecNumber evidence="4">5.4.99.12</ecNumber>
    </recommendedName>
    <alternativeName>
        <fullName evidence="4">tRNA pseudouridine(38-40) synthase</fullName>
    </alternativeName>
    <alternativeName>
        <fullName evidence="4">tRNA pseudouridylate synthase I</fullName>
    </alternativeName>
    <alternativeName>
        <fullName evidence="4">tRNA-uridine isomerase I</fullName>
    </alternativeName>
</protein>
<dbReference type="NCBIfam" id="TIGR00071">
    <property type="entry name" value="hisT_truA"/>
    <property type="match status" value="1"/>
</dbReference>
<dbReference type="PIRSF" id="PIRSF001430">
    <property type="entry name" value="tRNA_psdUrid_synth"/>
    <property type="match status" value="1"/>
</dbReference>
<comment type="catalytic activity">
    <reaction evidence="4 5">
        <text>uridine(38/39/40) in tRNA = pseudouridine(38/39/40) in tRNA</text>
        <dbReference type="Rhea" id="RHEA:22376"/>
        <dbReference type="Rhea" id="RHEA-COMP:10085"/>
        <dbReference type="Rhea" id="RHEA-COMP:10087"/>
        <dbReference type="ChEBI" id="CHEBI:65314"/>
        <dbReference type="ChEBI" id="CHEBI:65315"/>
        <dbReference type="EC" id="5.4.99.12"/>
    </reaction>
</comment>
<proteinExistence type="inferred from homology"/>
<evidence type="ECO:0000313" key="8">
    <source>
        <dbReference type="Proteomes" id="UP001369082"/>
    </source>
</evidence>
<dbReference type="PANTHER" id="PTHR11142:SF0">
    <property type="entry name" value="TRNA PSEUDOURIDINE SYNTHASE-LIKE 1"/>
    <property type="match status" value="1"/>
</dbReference>
<dbReference type="SUPFAM" id="SSF55120">
    <property type="entry name" value="Pseudouridine synthase"/>
    <property type="match status" value="1"/>
</dbReference>
<reference evidence="7 8" key="1">
    <citation type="submission" date="2024-02" db="EMBL/GenBank/DDBJ databases">
        <title>Bacteria isolated from the canopy kelp, Nereocystis luetkeana.</title>
        <authorList>
            <person name="Pfister C.A."/>
            <person name="Younker I.T."/>
            <person name="Light S.H."/>
        </authorList>
    </citation>
    <scope>NUCLEOTIDE SEQUENCE [LARGE SCALE GENOMIC DNA]</scope>
    <source>
        <strain evidence="7 8">TI.1.05</strain>
    </source>
</reference>
<keyword evidence="3 4" id="KW-0413">Isomerase</keyword>
<dbReference type="Proteomes" id="UP001369082">
    <property type="component" value="Unassembled WGS sequence"/>
</dbReference>
<dbReference type="CDD" id="cd02570">
    <property type="entry name" value="PseudoU_synth_EcTruA"/>
    <property type="match status" value="1"/>
</dbReference>
<organism evidence="7 8">
    <name type="scientific">Psychromonas aquatilis</name>
    <dbReference type="NCBI Taxonomy" id="2005072"/>
    <lineage>
        <taxon>Bacteria</taxon>
        <taxon>Pseudomonadati</taxon>
        <taxon>Pseudomonadota</taxon>
        <taxon>Gammaproteobacteria</taxon>
        <taxon>Alteromonadales</taxon>
        <taxon>Psychromonadaceae</taxon>
        <taxon>Psychromonas</taxon>
    </lineage>
</organism>
<keyword evidence="8" id="KW-1185">Reference proteome</keyword>
<dbReference type="Pfam" id="PF01416">
    <property type="entry name" value="PseudoU_synth_1"/>
    <property type="match status" value="2"/>
</dbReference>
<comment type="function">
    <text evidence="4">Formation of pseudouridine at positions 38, 39 and 40 in the anticodon stem and loop of transfer RNAs.</text>
</comment>
<evidence type="ECO:0000259" key="6">
    <source>
        <dbReference type="Pfam" id="PF01416"/>
    </source>
</evidence>
<evidence type="ECO:0000256" key="4">
    <source>
        <dbReference type="HAMAP-Rule" id="MF_00171"/>
    </source>
</evidence>
<feature type="active site" description="Nucleophile" evidence="4">
    <location>
        <position position="51"/>
    </location>
</feature>
<comment type="subunit">
    <text evidence="4">Homodimer.</text>
</comment>
<comment type="caution">
    <text evidence="4">Lacks conserved residue(s) required for the propagation of feature annotation.</text>
</comment>
<gene>
    <name evidence="4 7" type="primary">truA</name>
    <name evidence="7" type="ORF">V6256_03220</name>
</gene>